<dbReference type="InterPro" id="IPR003783">
    <property type="entry name" value="Regulatory_RecX"/>
</dbReference>
<evidence type="ECO:0000256" key="1">
    <source>
        <dbReference type="ARBA" id="ARBA00004496"/>
    </source>
</evidence>
<evidence type="ECO:0000313" key="9">
    <source>
        <dbReference type="EMBL" id="MBR7795260.1"/>
    </source>
</evidence>
<dbReference type="Pfam" id="PF21982">
    <property type="entry name" value="RecX_HTH1"/>
    <property type="match status" value="1"/>
</dbReference>
<keyword evidence="4 5" id="KW-0963">Cytoplasm</keyword>
<dbReference type="Pfam" id="PF02631">
    <property type="entry name" value="RecX_HTH2"/>
    <property type="match status" value="1"/>
</dbReference>
<evidence type="ECO:0000259" key="7">
    <source>
        <dbReference type="Pfam" id="PF21981"/>
    </source>
</evidence>
<feature type="domain" description="RecX third three-helical" evidence="7">
    <location>
        <begin position="217"/>
        <end position="264"/>
    </location>
</feature>
<dbReference type="InterPro" id="IPR053924">
    <property type="entry name" value="RecX_HTH_2nd"/>
</dbReference>
<proteinExistence type="inferred from homology"/>
<feature type="domain" description="RecX third three-helical" evidence="7">
    <location>
        <begin position="160"/>
        <end position="206"/>
    </location>
</feature>
<dbReference type="RefSeq" id="WP_166530019.1">
    <property type="nucleotide sequence ID" value="NZ_BAAACY010000142.1"/>
</dbReference>
<sequence>MRKITRITTQKKNSQRYNVYVSEGEKESFGFGIDETILIEFQLRKGMELDEATITELLKKDIVYKSYLLAINFLSYRMRSRKEIHDYLLQKEVEPEHISMILDRLSNENLIDDRQFAEMFVRTRMNTSSKGPMIIKKELMEKGVAPKLAEEAIQLYTYEAQYKKVIKLVQKKLQQKRKDSFRKQLQNVQGTLQQKGFSQDIIQTVLDESRDGKDVSEEWTAIIYQGEKLLKKHSQKLTGYELKQKIKEGLYRKGFTFELIHQFVDEYDKESDHF</sequence>
<evidence type="ECO:0000256" key="4">
    <source>
        <dbReference type="ARBA" id="ARBA00022490"/>
    </source>
</evidence>
<dbReference type="Pfam" id="PF21981">
    <property type="entry name" value="RecX_HTH3"/>
    <property type="match status" value="2"/>
</dbReference>
<dbReference type="NCBIfam" id="NF010733">
    <property type="entry name" value="PRK14135.1"/>
    <property type="match status" value="1"/>
</dbReference>
<comment type="function">
    <text evidence="5">Modulates RecA activity.</text>
</comment>
<dbReference type="GO" id="GO:0006282">
    <property type="term" value="P:regulation of DNA repair"/>
    <property type="evidence" value="ECO:0007669"/>
    <property type="project" value="UniProtKB-UniRule"/>
</dbReference>
<dbReference type="EMBL" id="JAGSOT010000008">
    <property type="protein sequence ID" value="MBR7795260.1"/>
    <property type="molecule type" value="Genomic_DNA"/>
</dbReference>
<dbReference type="AlphaFoldDB" id="A0A941DRE6"/>
<evidence type="ECO:0000256" key="2">
    <source>
        <dbReference type="ARBA" id="ARBA00009695"/>
    </source>
</evidence>
<dbReference type="Gene3D" id="1.10.10.10">
    <property type="entry name" value="Winged helix-like DNA-binding domain superfamily/Winged helix DNA-binding domain"/>
    <property type="match status" value="4"/>
</dbReference>
<evidence type="ECO:0000259" key="6">
    <source>
        <dbReference type="Pfam" id="PF02631"/>
    </source>
</evidence>
<dbReference type="InterPro" id="IPR053926">
    <property type="entry name" value="RecX_HTH_1st"/>
</dbReference>
<evidence type="ECO:0000313" key="10">
    <source>
        <dbReference type="Proteomes" id="UP000675284"/>
    </source>
</evidence>
<dbReference type="HAMAP" id="MF_01114">
    <property type="entry name" value="RecX"/>
    <property type="match status" value="1"/>
</dbReference>
<dbReference type="Proteomes" id="UP000675284">
    <property type="component" value="Unassembled WGS sequence"/>
</dbReference>
<comment type="subcellular location">
    <subcellularLocation>
        <location evidence="1 5">Cytoplasm</location>
    </subcellularLocation>
</comment>
<dbReference type="InterPro" id="IPR053925">
    <property type="entry name" value="RecX_HTH_3rd"/>
</dbReference>
<accession>A0A941DRE6</accession>
<dbReference type="PANTHER" id="PTHR33602:SF1">
    <property type="entry name" value="REGULATORY PROTEIN RECX FAMILY PROTEIN"/>
    <property type="match status" value="1"/>
</dbReference>
<gene>
    <name evidence="5 9" type="primary">recX</name>
    <name evidence="9" type="ORF">KCX74_04280</name>
</gene>
<evidence type="ECO:0000256" key="5">
    <source>
        <dbReference type="HAMAP-Rule" id="MF_01114"/>
    </source>
</evidence>
<feature type="domain" description="RecX second three-helical" evidence="6">
    <location>
        <begin position="112"/>
        <end position="153"/>
    </location>
</feature>
<comment type="caution">
    <text evidence="9">The sequence shown here is derived from an EMBL/GenBank/DDBJ whole genome shotgun (WGS) entry which is preliminary data.</text>
</comment>
<dbReference type="InterPro" id="IPR036388">
    <property type="entry name" value="WH-like_DNA-bd_sf"/>
</dbReference>
<organism evidence="9 10">
    <name type="scientific">Virgibacillus salarius</name>
    <dbReference type="NCBI Taxonomy" id="447199"/>
    <lineage>
        <taxon>Bacteria</taxon>
        <taxon>Bacillati</taxon>
        <taxon>Bacillota</taxon>
        <taxon>Bacilli</taxon>
        <taxon>Bacillales</taxon>
        <taxon>Bacillaceae</taxon>
        <taxon>Virgibacillus</taxon>
    </lineage>
</organism>
<name>A0A941DRE6_9BACI</name>
<feature type="domain" description="RecX first three-helical" evidence="8">
    <location>
        <begin position="67"/>
        <end position="105"/>
    </location>
</feature>
<evidence type="ECO:0000259" key="8">
    <source>
        <dbReference type="Pfam" id="PF21982"/>
    </source>
</evidence>
<comment type="similarity">
    <text evidence="2 5">Belongs to the RecX family.</text>
</comment>
<dbReference type="PANTHER" id="PTHR33602">
    <property type="entry name" value="REGULATORY PROTEIN RECX FAMILY PROTEIN"/>
    <property type="match status" value="1"/>
</dbReference>
<keyword evidence="10" id="KW-1185">Reference proteome</keyword>
<evidence type="ECO:0000256" key="3">
    <source>
        <dbReference type="ARBA" id="ARBA00018111"/>
    </source>
</evidence>
<dbReference type="GO" id="GO:0005737">
    <property type="term" value="C:cytoplasm"/>
    <property type="evidence" value="ECO:0007669"/>
    <property type="project" value="UniProtKB-SubCell"/>
</dbReference>
<protein>
    <recommendedName>
        <fullName evidence="3 5">Regulatory protein RecX</fullName>
    </recommendedName>
</protein>
<reference evidence="9" key="1">
    <citation type="submission" date="2021-04" db="EMBL/GenBank/DDBJ databases">
        <title>Isolation and polyphasic classification of algal microorganism.</title>
        <authorList>
            <person name="Wang S."/>
        </authorList>
    </citation>
    <scope>NUCLEOTIDE SEQUENCE</scope>
    <source>
        <strain evidence="9">720a</strain>
    </source>
</reference>